<feature type="non-terminal residue" evidence="4">
    <location>
        <position position="1"/>
    </location>
</feature>
<dbReference type="Proteomes" id="UP000028824">
    <property type="component" value="Unassembled WGS sequence"/>
</dbReference>
<protein>
    <recommendedName>
        <fullName evidence="6">PA14 domain-containing protein</fullName>
    </recommendedName>
</protein>
<comment type="caution">
    <text evidence="4">The sequence shown here is derived from an EMBL/GenBank/DDBJ whole genome shotgun (WGS) entry which is preliminary data.</text>
</comment>
<evidence type="ECO:0000256" key="1">
    <source>
        <dbReference type="SAM" id="MobiDB-lite"/>
    </source>
</evidence>
<feature type="region of interest" description="Disordered" evidence="1">
    <location>
        <begin position="19"/>
        <end position="38"/>
    </location>
</feature>
<accession>A0A086XRH5</accession>
<dbReference type="EMBL" id="JFZB01000039">
    <property type="protein sequence ID" value="KFI24625.1"/>
    <property type="molecule type" value="Genomic_DNA"/>
</dbReference>
<dbReference type="eggNOG" id="COG2931">
    <property type="taxonomic scope" value="Bacteria"/>
</dbReference>
<dbReference type="InterPro" id="IPR013783">
    <property type="entry name" value="Ig-like_fold"/>
</dbReference>
<dbReference type="Pfam" id="PF19077">
    <property type="entry name" value="Big_13"/>
    <property type="match status" value="1"/>
</dbReference>
<name>A0A086XRH5_9RHOB</name>
<feature type="domain" description="Cadherin-like" evidence="2">
    <location>
        <begin position="106"/>
        <end position="175"/>
    </location>
</feature>
<evidence type="ECO:0008006" key="6">
    <source>
        <dbReference type="Google" id="ProtNLM"/>
    </source>
</evidence>
<dbReference type="InterPro" id="IPR041690">
    <property type="entry name" value="Cadherin_5"/>
</dbReference>
<dbReference type="Gene3D" id="2.60.40.3440">
    <property type="match status" value="1"/>
</dbReference>
<evidence type="ECO:0000313" key="4">
    <source>
        <dbReference type="EMBL" id="KFI24625.1"/>
    </source>
</evidence>
<proteinExistence type="predicted"/>
<dbReference type="NCBIfam" id="NF033510">
    <property type="entry name" value="Ca_tandemer"/>
    <property type="match status" value="1"/>
</dbReference>
<evidence type="ECO:0000313" key="5">
    <source>
        <dbReference type="Proteomes" id="UP000028824"/>
    </source>
</evidence>
<dbReference type="InterPro" id="IPR044016">
    <property type="entry name" value="Big_13"/>
</dbReference>
<dbReference type="eggNOG" id="COG2373">
    <property type="taxonomic scope" value="Bacteria"/>
</dbReference>
<evidence type="ECO:0000259" key="3">
    <source>
        <dbReference type="Pfam" id="PF19077"/>
    </source>
</evidence>
<gene>
    <name evidence="4" type="ORF">CG50_09365</name>
</gene>
<dbReference type="RefSeq" id="WP_036639573.1">
    <property type="nucleotide sequence ID" value="NZ_JFZB01000039.1"/>
</dbReference>
<dbReference type="AlphaFoldDB" id="A0A086XRH5"/>
<evidence type="ECO:0000259" key="2">
    <source>
        <dbReference type="Pfam" id="PF17892"/>
    </source>
</evidence>
<keyword evidence="5" id="KW-1185">Reference proteome</keyword>
<reference evidence="4 5" key="1">
    <citation type="submission" date="2014-03" db="EMBL/GenBank/DDBJ databases">
        <title>Genome of Paenirhodobacter enshiensis DW2-9.</title>
        <authorList>
            <person name="Wang D."/>
            <person name="Wang G."/>
        </authorList>
    </citation>
    <scope>NUCLEOTIDE SEQUENCE [LARGE SCALE GENOMIC DNA]</scope>
    <source>
        <strain evidence="4 5">DW2-9</strain>
    </source>
</reference>
<feature type="domain" description="Bacterial Ig-like" evidence="3">
    <location>
        <begin position="23"/>
        <end position="98"/>
    </location>
</feature>
<dbReference type="Pfam" id="PF17892">
    <property type="entry name" value="Cadherin_5"/>
    <property type="match status" value="1"/>
</dbReference>
<dbReference type="STRING" id="1105367.CG50_09365"/>
<dbReference type="Gene3D" id="2.60.40.10">
    <property type="entry name" value="Immunoglobulins"/>
    <property type="match status" value="1"/>
</dbReference>
<organism evidence="4 5">
    <name type="scientific">Paenirhodobacter enshiensis</name>
    <dbReference type="NCBI Taxonomy" id="1105367"/>
    <lineage>
        <taxon>Bacteria</taxon>
        <taxon>Pseudomonadati</taxon>
        <taxon>Pseudomonadota</taxon>
        <taxon>Alphaproteobacteria</taxon>
        <taxon>Rhodobacterales</taxon>
        <taxon>Rhodobacter group</taxon>
        <taxon>Paenirhodobacter</taxon>
    </lineage>
</organism>
<sequence>GSADDAGVIDSVPPAITVDAPAQTTDTTPTITGTTDATPGSTVTVTVTGSDGTPQTLTATVTPGGTYTVDVPAALAEGSYTVTANVTDPAGNTGTASDTGIVAALAATEDTGTSYTVADLTGETGSGLTVTSVSVGSGTATVTGGGSAVSYTPVANYSGETTITYTLSDGSTSTALVHVAPVTDAPTAMGNFTFDIASTSFATYSWSNIQSVSDGTTTWDLEKNGGDGADSADLVNAIDYLYANDYASATTGTTTSIVSSSLPTYQAKLITGYVFLEAGSTYSFSGTVDDSGTIVIGDVTSGHANWAGTNTSTASDFTVAETGFYTFDLYLHNAAGVGNYNFSILNADSGSAVQLFGSEADIQQAISSYNYLSLGSFDDGSDADGNGYYALQYGYTGTEGTGISLTGVGAKLSDTDGSEHLTMTVTGLAEGATLNYDVTHADGSTGTGTAVADSSGTITVSGEPGDVEFSYLTLNIPAGDYNVQVTATAQDAPDASKSATTEFTVHSTAASSGFSALAAAADTTDTSGTTTADSSGIATATAADTSSTVALYSDTTSVWDETLKTASNY</sequence>